<dbReference type="CDD" id="cd06261">
    <property type="entry name" value="TM_PBP2"/>
    <property type="match status" value="1"/>
</dbReference>
<keyword evidence="11" id="KW-1185">Reference proteome</keyword>
<evidence type="ECO:0000313" key="11">
    <source>
        <dbReference type="Proteomes" id="UP001206128"/>
    </source>
</evidence>
<keyword evidence="4 7" id="KW-0812">Transmembrane</keyword>
<keyword evidence="2 7" id="KW-0813">Transport</keyword>
<dbReference type="AlphaFoldDB" id="A0AAE3KFE9"/>
<feature type="transmembrane region" description="Helical" evidence="7">
    <location>
        <begin position="277"/>
        <end position="302"/>
    </location>
</feature>
<sequence>MADPVPETTDTDNTDTDTDIGGGWHSAARRRAGTPRRAAAAAGRARLRGGVSLVLLGLLALVALLVPWLGDAAGQQVDYAAVLRPPSPAHPFGTDGSGHDLFVRASAGLRVSLLVATACALASTVLGAAVGALAGAVGGWLDRLLMRLVDTVNAVPHLLLGIVIVALFRGSLGAVVVSIAATHWTTVARIVRAEVLSLRSRPFLDAAISGGSSRARVLRRHLLPAVVPQAALSAVLLLPHAVWHETALSFLGLGLPPHLPSLGNILGESRRAVLLGAWWVVALPSALLVLATLATSGLAAGWRDRLVPRRRSELAL</sequence>
<dbReference type="PANTHER" id="PTHR43386">
    <property type="entry name" value="OLIGOPEPTIDE TRANSPORT SYSTEM PERMEASE PROTEIN APPC"/>
    <property type="match status" value="1"/>
</dbReference>
<dbReference type="InterPro" id="IPR050366">
    <property type="entry name" value="BP-dependent_transpt_permease"/>
</dbReference>
<evidence type="ECO:0000256" key="6">
    <source>
        <dbReference type="ARBA" id="ARBA00023136"/>
    </source>
</evidence>
<dbReference type="Pfam" id="PF00528">
    <property type="entry name" value="BPD_transp_1"/>
    <property type="match status" value="1"/>
</dbReference>
<dbReference type="Gene3D" id="1.10.3720.10">
    <property type="entry name" value="MetI-like"/>
    <property type="match status" value="1"/>
</dbReference>
<keyword evidence="5 7" id="KW-1133">Transmembrane helix</keyword>
<keyword evidence="3" id="KW-1003">Cell membrane</keyword>
<evidence type="ECO:0000259" key="9">
    <source>
        <dbReference type="PROSITE" id="PS50928"/>
    </source>
</evidence>
<feature type="domain" description="ABC transmembrane type-1" evidence="9">
    <location>
        <begin position="109"/>
        <end position="299"/>
    </location>
</feature>
<feature type="region of interest" description="Disordered" evidence="8">
    <location>
        <begin position="1"/>
        <end position="35"/>
    </location>
</feature>
<evidence type="ECO:0000256" key="8">
    <source>
        <dbReference type="SAM" id="MobiDB-lite"/>
    </source>
</evidence>
<dbReference type="GO" id="GO:0055085">
    <property type="term" value="P:transmembrane transport"/>
    <property type="evidence" value="ECO:0007669"/>
    <property type="project" value="InterPro"/>
</dbReference>
<accession>A0AAE3KFE9</accession>
<comment type="similarity">
    <text evidence="7">Belongs to the binding-protein-dependent transport system permease family.</text>
</comment>
<feature type="transmembrane region" description="Helical" evidence="7">
    <location>
        <begin position="222"/>
        <end position="243"/>
    </location>
</feature>
<dbReference type="InterPro" id="IPR000515">
    <property type="entry name" value="MetI-like"/>
</dbReference>
<reference evidence="10" key="1">
    <citation type="submission" date="2022-06" db="EMBL/GenBank/DDBJ databases">
        <title>Genomic Encyclopedia of Archaeal and Bacterial Type Strains, Phase II (KMG-II): from individual species to whole genera.</title>
        <authorList>
            <person name="Goeker M."/>
        </authorList>
    </citation>
    <scope>NUCLEOTIDE SEQUENCE</scope>
    <source>
        <strain evidence="10">DSM 43935</strain>
    </source>
</reference>
<evidence type="ECO:0000256" key="3">
    <source>
        <dbReference type="ARBA" id="ARBA00022475"/>
    </source>
</evidence>
<dbReference type="InterPro" id="IPR035906">
    <property type="entry name" value="MetI-like_sf"/>
</dbReference>
<keyword evidence="6 7" id="KW-0472">Membrane</keyword>
<evidence type="ECO:0000313" key="10">
    <source>
        <dbReference type="EMBL" id="MCP2166311.1"/>
    </source>
</evidence>
<feature type="compositionally biased region" description="Acidic residues" evidence="8">
    <location>
        <begin position="9"/>
        <end position="18"/>
    </location>
</feature>
<evidence type="ECO:0000256" key="2">
    <source>
        <dbReference type="ARBA" id="ARBA00022448"/>
    </source>
</evidence>
<dbReference type="GO" id="GO:0005886">
    <property type="term" value="C:plasma membrane"/>
    <property type="evidence" value="ECO:0007669"/>
    <property type="project" value="UniProtKB-SubCell"/>
</dbReference>
<organism evidence="10 11">
    <name type="scientific">Goodfellowiella coeruleoviolacea</name>
    <dbReference type="NCBI Taxonomy" id="334858"/>
    <lineage>
        <taxon>Bacteria</taxon>
        <taxon>Bacillati</taxon>
        <taxon>Actinomycetota</taxon>
        <taxon>Actinomycetes</taxon>
        <taxon>Pseudonocardiales</taxon>
        <taxon>Pseudonocardiaceae</taxon>
        <taxon>Goodfellowiella</taxon>
    </lineage>
</organism>
<feature type="transmembrane region" description="Helical" evidence="7">
    <location>
        <begin position="51"/>
        <end position="70"/>
    </location>
</feature>
<dbReference type="PROSITE" id="PS50928">
    <property type="entry name" value="ABC_TM1"/>
    <property type="match status" value="1"/>
</dbReference>
<name>A0AAE3KFE9_9PSEU</name>
<dbReference type="Proteomes" id="UP001206128">
    <property type="component" value="Unassembled WGS sequence"/>
</dbReference>
<evidence type="ECO:0000256" key="4">
    <source>
        <dbReference type="ARBA" id="ARBA00022692"/>
    </source>
</evidence>
<feature type="transmembrane region" description="Helical" evidence="7">
    <location>
        <begin position="111"/>
        <end position="141"/>
    </location>
</feature>
<dbReference type="RefSeq" id="WP_253772079.1">
    <property type="nucleotide sequence ID" value="NZ_JAMTCK010000007.1"/>
</dbReference>
<dbReference type="SUPFAM" id="SSF161098">
    <property type="entry name" value="MetI-like"/>
    <property type="match status" value="1"/>
</dbReference>
<dbReference type="PANTHER" id="PTHR43386:SF23">
    <property type="entry name" value="ABC TRANSPORTER"/>
    <property type="match status" value="1"/>
</dbReference>
<gene>
    <name evidence="10" type="ORF">LX83_003179</name>
</gene>
<evidence type="ECO:0000256" key="1">
    <source>
        <dbReference type="ARBA" id="ARBA00004651"/>
    </source>
</evidence>
<evidence type="ECO:0000256" key="7">
    <source>
        <dbReference type="RuleBase" id="RU363032"/>
    </source>
</evidence>
<comment type="subcellular location">
    <subcellularLocation>
        <location evidence="1 7">Cell membrane</location>
        <topology evidence="1 7">Multi-pass membrane protein</topology>
    </subcellularLocation>
</comment>
<proteinExistence type="inferred from homology"/>
<dbReference type="EMBL" id="JAMTCK010000007">
    <property type="protein sequence ID" value="MCP2166311.1"/>
    <property type="molecule type" value="Genomic_DNA"/>
</dbReference>
<protein>
    <submittedName>
        <fullName evidence="10">Peptide/nickel transport system permease protein</fullName>
    </submittedName>
</protein>
<comment type="caution">
    <text evidence="10">The sequence shown here is derived from an EMBL/GenBank/DDBJ whole genome shotgun (WGS) entry which is preliminary data.</text>
</comment>
<evidence type="ECO:0000256" key="5">
    <source>
        <dbReference type="ARBA" id="ARBA00022989"/>
    </source>
</evidence>